<dbReference type="PANTHER" id="PTHR43553">
    <property type="entry name" value="HEAVY METAL TRANSPORTER"/>
    <property type="match status" value="1"/>
</dbReference>
<dbReference type="InterPro" id="IPR003439">
    <property type="entry name" value="ABC_transporter-like_ATP-bd"/>
</dbReference>
<dbReference type="SMART" id="SM00382">
    <property type="entry name" value="AAA"/>
    <property type="match status" value="1"/>
</dbReference>
<dbReference type="InterPro" id="IPR050095">
    <property type="entry name" value="ECF_ABC_transporter_ATP-bd"/>
</dbReference>
<comment type="similarity">
    <text evidence="2">Belongs to the ABC transporter superfamily.</text>
</comment>
<protein>
    <submittedName>
        <fullName evidence="10">ATP-binding cassette domain-containing protein</fullName>
    </submittedName>
</protein>
<evidence type="ECO:0000313" key="11">
    <source>
        <dbReference type="Proteomes" id="UP000653358"/>
    </source>
</evidence>
<keyword evidence="8" id="KW-0472">Membrane</keyword>
<evidence type="ECO:0000256" key="4">
    <source>
        <dbReference type="ARBA" id="ARBA00022475"/>
    </source>
</evidence>
<keyword evidence="11" id="KW-1185">Reference proteome</keyword>
<evidence type="ECO:0000313" key="10">
    <source>
        <dbReference type="EMBL" id="MBC3796287.1"/>
    </source>
</evidence>
<dbReference type="SUPFAM" id="SSF52540">
    <property type="entry name" value="P-loop containing nucleoside triphosphate hydrolases"/>
    <property type="match status" value="1"/>
</dbReference>
<keyword evidence="4" id="KW-1003">Cell membrane</keyword>
<evidence type="ECO:0000256" key="2">
    <source>
        <dbReference type="ARBA" id="ARBA00005417"/>
    </source>
</evidence>
<dbReference type="GO" id="GO:0005524">
    <property type="term" value="F:ATP binding"/>
    <property type="evidence" value="ECO:0007669"/>
    <property type="project" value="UniProtKB-KW"/>
</dbReference>
<dbReference type="Proteomes" id="UP000653358">
    <property type="component" value="Unassembled WGS sequence"/>
</dbReference>
<dbReference type="Gene3D" id="3.40.50.300">
    <property type="entry name" value="P-loop containing nucleotide triphosphate hydrolases"/>
    <property type="match status" value="1"/>
</dbReference>
<gene>
    <name evidence="10" type="ORF">GH807_04380</name>
</gene>
<dbReference type="InterPro" id="IPR003593">
    <property type="entry name" value="AAA+_ATPase"/>
</dbReference>
<name>A0ABR6WJG9_9FIRM</name>
<evidence type="ECO:0000256" key="5">
    <source>
        <dbReference type="ARBA" id="ARBA00022741"/>
    </source>
</evidence>
<evidence type="ECO:0000256" key="7">
    <source>
        <dbReference type="ARBA" id="ARBA00022967"/>
    </source>
</evidence>
<accession>A0ABR6WJG9</accession>
<dbReference type="InterPro" id="IPR017871">
    <property type="entry name" value="ABC_transporter-like_CS"/>
</dbReference>
<reference evidence="10 11" key="1">
    <citation type="journal article" date="2020" name="mSystems">
        <title>Defining Genomic and Predicted Metabolic Features of the Acetobacterium Genus.</title>
        <authorList>
            <person name="Ross D.E."/>
            <person name="Marshall C.W."/>
            <person name="Gulliver D."/>
            <person name="May H.D."/>
            <person name="Norman R.S."/>
        </authorList>
    </citation>
    <scope>NUCLEOTIDE SEQUENCE [LARGE SCALE GENOMIC DNA]</scope>
    <source>
        <strain evidence="10 11">DSM 9173</strain>
    </source>
</reference>
<dbReference type="PANTHER" id="PTHR43553:SF27">
    <property type="entry name" value="ENERGY-COUPLING FACTOR TRANSPORTER ATP-BINDING PROTEIN ECFA2"/>
    <property type="match status" value="1"/>
</dbReference>
<proteinExistence type="inferred from homology"/>
<keyword evidence="3" id="KW-0813">Transport</keyword>
<comment type="caution">
    <text evidence="10">The sequence shown here is derived from an EMBL/GenBank/DDBJ whole genome shotgun (WGS) entry which is preliminary data.</text>
</comment>
<keyword evidence="6 10" id="KW-0067">ATP-binding</keyword>
<dbReference type="EMBL" id="WJBB01000004">
    <property type="protein sequence ID" value="MBC3796287.1"/>
    <property type="molecule type" value="Genomic_DNA"/>
</dbReference>
<organism evidence="10 11">
    <name type="scientific">Acetobacterium tundrae</name>
    <dbReference type="NCBI Taxonomy" id="132932"/>
    <lineage>
        <taxon>Bacteria</taxon>
        <taxon>Bacillati</taxon>
        <taxon>Bacillota</taxon>
        <taxon>Clostridia</taxon>
        <taxon>Eubacteriales</taxon>
        <taxon>Eubacteriaceae</taxon>
        <taxon>Acetobacterium</taxon>
    </lineage>
</organism>
<dbReference type="PROSITE" id="PS50893">
    <property type="entry name" value="ABC_TRANSPORTER_2"/>
    <property type="match status" value="1"/>
</dbReference>
<sequence>MAIKMPLVEYRNIDLKFDERTIISGFNLEINKNEKVLLSAPSGSGKTSLVKMLLGFVIPDNGEIFVDEMKLSGDTVNLIRKKIAYVSQDADIPKGIVGEVFDEVFKFQANRHLKYTKEHLIKWLDDFLLPSDTIEKDVNSLSGGERQRLAIIMGILLDRDILILDEITTGLDLELKKKIVDILLRYDKTMLIVSHDDVYHGRGLTEVSW</sequence>
<dbReference type="Pfam" id="PF00005">
    <property type="entry name" value="ABC_tran"/>
    <property type="match status" value="1"/>
</dbReference>
<dbReference type="RefSeq" id="WP_148603246.1">
    <property type="nucleotide sequence ID" value="NZ_RXYB01000007.1"/>
</dbReference>
<evidence type="ECO:0000259" key="9">
    <source>
        <dbReference type="PROSITE" id="PS50893"/>
    </source>
</evidence>
<feature type="domain" description="ABC transporter" evidence="9">
    <location>
        <begin position="8"/>
        <end position="207"/>
    </location>
</feature>
<comment type="subcellular location">
    <subcellularLocation>
        <location evidence="1">Cell membrane</location>
        <topology evidence="1">Peripheral membrane protein</topology>
    </subcellularLocation>
</comment>
<keyword evidence="5" id="KW-0547">Nucleotide-binding</keyword>
<evidence type="ECO:0000256" key="3">
    <source>
        <dbReference type="ARBA" id="ARBA00022448"/>
    </source>
</evidence>
<keyword evidence="7" id="KW-1278">Translocase</keyword>
<evidence type="ECO:0000256" key="6">
    <source>
        <dbReference type="ARBA" id="ARBA00022840"/>
    </source>
</evidence>
<dbReference type="InterPro" id="IPR027417">
    <property type="entry name" value="P-loop_NTPase"/>
</dbReference>
<evidence type="ECO:0000256" key="8">
    <source>
        <dbReference type="ARBA" id="ARBA00023136"/>
    </source>
</evidence>
<evidence type="ECO:0000256" key="1">
    <source>
        <dbReference type="ARBA" id="ARBA00004202"/>
    </source>
</evidence>
<dbReference type="PROSITE" id="PS00211">
    <property type="entry name" value="ABC_TRANSPORTER_1"/>
    <property type="match status" value="1"/>
</dbReference>